<evidence type="ECO:0000259" key="3">
    <source>
        <dbReference type="Pfam" id="PF01557"/>
    </source>
</evidence>
<feature type="domain" description="Fumarylacetoacetase-like C-terminal" evidence="3">
    <location>
        <begin position="122"/>
        <end position="171"/>
    </location>
</feature>
<organism evidence="4 5">
    <name type="scientific">Plutella xylostella</name>
    <name type="common">Diamondback moth</name>
    <name type="synonym">Plutella maculipennis</name>
    <dbReference type="NCBI Taxonomy" id="51655"/>
    <lineage>
        <taxon>Eukaryota</taxon>
        <taxon>Metazoa</taxon>
        <taxon>Ecdysozoa</taxon>
        <taxon>Arthropoda</taxon>
        <taxon>Hexapoda</taxon>
        <taxon>Insecta</taxon>
        <taxon>Pterygota</taxon>
        <taxon>Neoptera</taxon>
        <taxon>Endopterygota</taxon>
        <taxon>Lepidoptera</taxon>
        <taxon>Glossata</taxon>
        <taxon>Ditrysia</taxon>
        <taxon>Yponomeutoidea</taxon>
        <taxon>Plutellidae</taxon>
        <taxon>Plutella</taxon>
    </lineage>
</organism>
<dbReference type="Proteomes" id="UP000653454">
    <property type="component" value="Unassembled WGS sequence"/>
</dbReference>
<dbReference type="PANTHER" id="PTHR42796:SF4">
    <property type="entry name" value="FUMARYLACETOACETATE HYDROLASE DOMAIN-CONTAINING PROTEIN 2A"/>
    <property type="match status" value="1"/>
</dbReference>
<gene>
    <name evidence="4" type="ORF">PLXY2_LOCUS16816</name>
</gene>
<comment type="caution">
    <text evidence="4">The sequence shown here is derived from an EMBL/GenBank/DDBJ whole genome shotgun (WGS) entry which is preliminary data.</text>
</comment>
<evidence type="ECO:0000256" key="1">
    <source>
        <dbReference type="ARBA" id="ARBA00010211"/>
    </source>
</evidence>
<proteinExistence type="inferred from homology"/>
<feature type="domain" description="Fumarylacetoacetase-like C-terminal" evidence="3">
    <location>
        <begin position="207"/>
        <end position="407"/>
    </location>
</feature>
<keyword evidence="5" id="KW-1185">Reference proteome</keyword>
<evidence type="ECO:0000313" key="5">
    <source>
        <dbReference type="Proteomes" id="UP000653454"/>
    </source>
</evidence>
<dbReference type="EMBL" id="CAJHNJ030000692">
    <property type="protein sequence ID" value="CAG9138571.1"/>
    <property type="molecule type" value="Genomic_DNA"/>
</dbReference>
<comment type="similarity">
    <text evidence="1">Belongs to the FAH family.</text>
</comment>
<protein>
    <submittedName>
        <fullName evidence="4">(diamondback moth) hypothetical protein</fullName>
    </submittedName>
</protein>
<sequence length="445" mass="49006">MASTSRLVRQAITPIKTFSWLSGRPTRYTAWNPVRLFSVSQSRDMKFVQFTYAEKPADVRVGYLEGDNVVDLNKVDSSISPTLLDILRKGQLDKVQKVKSSNPASTPLSSVKLQAPIHGMDKVLCIGLNYKDHCEEQNLTPPPVPMFFSKFSSTIIGPSDAVQLRSDVTKFVQSEGLLKSVTRLGANEPIIPFSEVTCKAPIHGMDKIICIGMNYKDHCQEINVKPPEYPMFFSKFSSTIIGPGEAVRIRNAAECVDWEVELVVVIGKKASNVQAREAYDYVFGYTVAQDISARDWQKNKNGGQFLLGKSMDTFCPIGPCIATADEVGDPQKLNIRCSVNGVLKQSSNTEQLVHKIPDAIERLTSVMTLLPGDIILTGTPGGVGMYRDPPEYLQPGHVVESEVEKIGLTVPGPEYLQPGHVVESEVEKIGVLTTRVEGFRVCANK</sequence>
<evidence type="ECO:0000313" key="4">
    <source>
        <dbReference type="EMBL" id="CAG9138571.1"/>
    </source>
</evidence>
<dbReference type="AlphaFoldDB" id="A0A8S4GFG4"/>
<dbReference type="InterPro" id="IPR036663">
    <property type="entry name" value="Fumarylacetoacetase_C_sf"/>
</dbReference>
<dbReference type="PANTHER" id="PTHR42796">
    <property type="entry name" value="FUMARYLACETOACETATE HYDROLASE DOMAIN-CONTAINING PROTEIN 2A-RELATED"/>
    <property type="match status" value="1"/>
</dbReference>
<accession>A0A8S4GFG4</accession>
<keyword evidence="2" id="KW-0479">Metal-binding</keyword>
<dbReference type="GO" id="GO:0046872">
    <property type="term" value="F:metal ion binding"/>
    <property type="evidence" value="ECO:0007669"/>
    <property type="project" value="UniProtKB-KW"/>
</dbReference>
<dbReference type="Gene3D" id="3.90.850.10">
    <property type="entry name" value="Fumarylacetoacetase-like, C-terminal domain"/>
    <property type="match status" value="2"/>
</dbReference>
<name>A0A8S4GFG4_PLUXY</name>
<dbReference type="SUPFAM" id="SSF56529">
    <property type="entry name" value="FAH"/>
    <property type="match status" value="2"/>
</dbReference>
<dbReference type="GO" id="GO:0006107">
    <property type="term" value="P:oxaloacetate metabolic process"/>
    <property type="evidence" value="ECO:0007669"/>
    <property type="project" value="UniProtKB-ARBA"/>
</dbReference>
<reference evidence="4" key="1">
    <citation type="submission" date="2020-11" db="EMBL/GenBank/DDBJ databases">
        <authorList>
            <person name="Whiteford S."/>
        </authorList>
    </citation>
    <scope>NUCLEOTIDE SEQUENCE</scope>
</reference>
<dbReference type="GO" id="GO:0050163">
    <property type="term" value="F:oxaloacetate tautomerase activity"/>
    <property type="evidence" value="ECO:0007669"/>
    <property type="project" value="UniProtKB-ARBA"/>
</dbReference>
<dbReference type="InterPro" id="IPR051121">
    <property type="entry name" value="FAH"/>
</dbReference>
<dbReference type="FunFam" id="3.90.850.10:FF:000002">
    <property type="entry name" value="2-hydroxyhepta-2,4-diene-1,7-dioate isomerase"/>
    <property type="match status" value="1"/>
</dbReference>
<dbReference type="InterPro" id="IPR011234">
    <property type="entry name" value="Fumarylacetoacetase-like_C"/>
</dbReference>
<dbReference type="Pfam" id="PF01557">
    <property type="entry name" value="FAA_hydrolase"/>
    <property type="match status" value="2"/>
</dbReference>
<evidence type="ECO:0000256" key="2">
    <source>
        <dbReference type="ARBA" id="ARBA00022723"/>
    </source>
</evidence>